<keyword evidence="3" id="KW-1185">Reference proteome</keyword>
<feature type="compositionally biased region" description="Pro residues" evidence="1">
    <location>
        <begin position="47"/>
        <end position="57"/>
    </location>
</feature>
<name>A0ABR4YTN2_9MYCO</name>
<accession>A0ABR4YTN2</accession>
<evidence type="ECO:0000256" key="1">
    <source>
        <dbReference type="SAM" id="MobiDB-lite"/>
    </source>
</evidence>
<comment type="caution">
    <text evidence="2">The sequence shown here is derived from an EMBL/GenBank/DDBJ whole genome shotgun (WGS) entry which is preliminary data.</text>
</comment>
<dbReference type="EMBL" id="JTLZ01000007">
    <property type="protein sequence ID" value="KHO24425.1"/>
    <property type="molecule type" value="Genomic_DNA"/>
</dbReference>
<reference evidence="2 3" key="1">
    <citation type="submission" date="2014-11" db="EMBL/GenBank/DDBJ databases">
        <title>Mycobacterium setense Manresensis Genome.</title>
        <authorList>
            <person name="Rech G."/>
            <person name="Sumoy L."/>
        </authorList>
    </citation>
    <scope>NUCLEOTIDE SEQUENCE [LARGE SCALE GENOMIC DNA]</scope>
    <source>
        <strain evidence="2 3">Manresensis</strain>
    </source>
</reference>
<organism evidence="2 3">
    <name type="scientific">Mycolicibacterium setense</name>
    <dbReference type="NCBI Taxonomy" id="431269"/>
    <lineage>
        <taxon>Bacteria</taxon>
        <taxon>Bacillati</taxon>
        <taxon>Actinomycetota</taxon>
        <taxon>Actinomycetes</taxon>
        <taxon>Mycobacteriales</taxon>
        <taxon>Mycobacteriaceae</taxon>
        <taxon>Mycolicibacterium</taxon>
    </lineage>
</organism>
<gene>
    <name evidence="2" type="ORF">QQ44_15475</name>
</gene>
<dbReference type="Proteomes" id="UP000031004">
    <property type="component" value="Unassembled WGS sequence"/>
</dbReference>
<protein>
    <submittedName>
        <fullName evidence="2">Uncharacterized protein</fullName>
    </submittedName>
</protein>
<feature type="region of interest" description="Disordered" evidence="1">
    <location>
        <begin position="28"/>
        <end position="61"/>
    </location>
</feature>
<evidence type="ECO:0000313" key="2">
    <source>
        <dbReference type="EMBL" id="KHO24425.1"/>
    </source>
</evidence>
<evidence type="ECO:0000313" key="3">
    <source>
        <dbReference type="Proteomes" id="UP000031004"/>
    </source>
</evidence>
<sequence length="218" mass="22064">MKISGPILTIAAVAALGVGILSVNISKENEPSGSPAAESTTTLPGTAPAPTPAPSPAPSREFPARADYVAKIPTAKGTITLGLTVDAEHAVAYACDGNTVETWLRGSATKGVVSLTSKDKTSRIEGRLEGTAIVGTLSIGNDEWQFNAAAAQPPAGLYVYESAGVRNSWIVDPTGTATGVQRRADGRRSAAPGLAADGVAIVDGVEVTAIRVQGSSDV</sequence>
<dbReference type="RefSeq" id="WP_039321496.1">
    <property type="nucleotide sequence ID" value="NZ_JTLZ01000007.1"/>
</dbReference>
<proteinExistence type="predicted"/>